<proteinExistence type="predicted"/>
<dbReference type="AlphaFoldDB" id="A0A450TKN7"/>
<dbReference type="PROSITE" id="PS51257">
    <property type="entry name" value="PROKAR_LIPOPROTEIN"/>
    <property type="match status" value="1"/>
</dbReference>
<dbReference type="EMBL" id="CAADEX010000208">
    <property type="protein sequence ID" value="VFJ68200.1"/>
    <property type="molecule type" value="Genomic_DNA"/>
</dbReference>
<evidence type="ECO:0008006" key="2">
    <source>
        <dbReference type="Google" id="ProtNLM"/>
    </source>
</evidence>
<evidence type="ECO:0000313" key="1">
    <source>
        <dbReference type="EMBL" id="VFJ68200.1"/>
    </source>
</evidence>
<dbReference type="Pfam" id="PF13162">
    <property type="entry name" value="DUF3997"/>
    <property type="match status" value="1"/>
</dbReference>
<dbReference type="InterPro" id="IPR025059">
    <property type="entry name" value="DUF3997"/>
</dbReference>
<organism evidence="1">
    <name type="scientific">Candidatus Kentrum sp. DK</name>
    <dbReference type="NCBI Taxonomy" id="2126562"/>
    <lineage>
        <taxon>Bacteria</taxon>
        <taxon>Pseudomonadati</taxon>
        <taxon>Pseudomonadota</taxon>
        <taxon>Gammaproteobacteria</taxon>
        <taxon>Candidatus Kentrum</taxon>
    </lineage>
</organism>
<sequence length="134" mass="15649">MIRLKIVVITVILLLLACSDYVEDLPGGYYFASESNNEQIIVRKGWRKGEPYIPCNVEDYEADDRFILAIQRVTKNCYWEGVNPMEKLTGSYFFWIIDTRRHGFFGPFQKRGFEAKRIELGVPIYLDLNSSIVR</sequence>
<name>A0A450TKN7_9GAMM</name>
<reference evidence="1" key="1">
    <citation type="submission" date="2019-02" db="EMBL/GenBank/DDBJ databases">
        <authorList>
            <person name="Gruber-Vodicka R. H."/>
            <person name="Seah K. B. B."/>
        </authorList>
    </citation>
    <scope>NUCLEOTIDE SEQUENCE</scope>
    <source>
        <strain evidence="1">BECK_DK47</strain>
    </source>
</reference>
<accession>A0A450TKN7</accession>
<protein>
    <recommendedName>
        <fullName evidence="2">DUF3997 domain-containing protein</fullName>
    </recommendedName>
</protein>
<gene>
    <name evidence="1" type="ORF">BECKDK2373B_GA0170837_12082</name>
</gene>